<feature type="compositionally biased region" description="Polar residues" evidence="1">
    <location>
        <begin position="1"/>
        <end position="21"/>
    </location>
</feature>
<sequence>MTTVLTINDRQKMNKNANASAKSKELQPHPQADTVAAHLLLPNRTTTV</sequence>
<evidence type="ECO:0000256" key="1">
    <source>
        <dbReference type="SAM" id="MobiDB-lite"/>
    </source>
</evidence>
<organism evidence="2 3">
    <name type="scientific">Epilithonimonas ginsengisoli</name>
    <dbReference type="NCBI Taxonomy" id="1245592"/>
    <lineage>
        <taxon>Bacteria</taxon>
        <taxon>Pseudomonadati</taxon>
        <taxon>Bacteroidota</taxon>
        <taxon>Flavobacteriia</taxon>
        <taxon>Flavobacteriales</taxon>
        <taxon>Weeksellaceae</taxon>
        <taxon>Chryseobacterium group</taxon>
        <taxon>Epilithonimonas</taxon>
    </lineage>
</organism>
<accession>A0ABU4JLH1</accession>
<dbReference type="RefSeq" id="WP_165596570.1">
    <property type="nucleotide sequence ID" value="NZ_JAMXLT020000030.1"/>
</dbReference>
<protein>
    <submittedName>
        <fullName evidence="2">Uncharacterized protein</fullName>
    </submittedName>
</protein>
<proteinExistence type="predicted"/>
<gene>
    <name evidence="2" type="ORF">NG800_015760</name>
</gene>
<comment type="caution">
    <text evidence="2">The sequence shown here is derived from an EMBL/GenBank/DDBJ whole genome shotgun (WGS) entry which is preliminary data.</text>
</comment>
<evidence type="ECO:0000313" key="2">
    <source>
        <dbReference type="EMBL" id="MDW8550383.1"/>
    </source>
</evidence>
<evidence type="ECO:0000313" key="3">
    <source>
        <dbReference type="Proteomes" id="UP001204439"/>
    </source>
</evidence>
<name>A0ABU4JLH1_9FLAO</name>
<keyword evidence="3" id="KW-1185">Reference proteome</keyword>
<dbReference type="Proteomes" id="UP001204439">
    <property type="component" value="Unassembled WGS sequence"/>
</dbReference>
<feature type="region of interest" description="Disordered" evidence="1">
    <location>
        <begin position="1"/>
        <end position="31"/>
    </location>
</feature>
<reference evidence="2 3" key="1">
    <citation type="submission" date="2023-11" db="EMBL/GenBank/DDBJ databases">
        <title>First isolation, identification, and characterization of non-pathogenic Epilithonimonas ginsengisoli isolated from diseased farmed rainbow trout (Oncorhynchus mykiss) in Chile.</title>
        <authorList>
            <person name="Miranda C.D."/>
            <person name="Irgang R."/>
            <person name="Concha C."/>
            <person name="Rojas R."/>
            <person name="Avendano R."/>
        </authorList>
    </citation>
    <scope>NUCLEOTIDE SEQUENCE [LARGE SCALE GENOMIC DNA]</scope>
    <source>
        <strain evidence="2 3">FP99</strain>
    </source>
</reference>
<dbReference type="EMBL" id="JAMXLT020000030">
    <property type="protein sequence ID" value="MDW8550383.1"/>
    <property type="molecule type" value="Genomic_DNA"/>
</dbReference>